<dbReference type="PANTHER" id="PTHR40039">
    <property type="entry name" value="PROTEIN DLTD"/>
    <property type="match status" value="1"/>
</dbReference>
<organism evidence="2 3">
    <name type="scientific">Vagococcus elongatus</name>
    <dbReference type="NCBI Taxonomy" id="180344"/>
    <lineage>
        <taxon>Bacteria</taxon>
        <taxon>Bacillati</taxon>
        <taxon>Bacillota</taxon>
        <taxon>Bacilli</taxon>
        <taxon>Lactobacillales</taxon>
        <taxon>Enterococcaceae</taxon>
        <taxon>Vagococcus</taxon>
    </lineage>
</organism>
<keyword evidence="1" id="KW-1003">Cell membrane</keyword>
<dbReference type="AlphaFoldDB" id="A0A430ANL2"/>
<comment type="similarity">
    <text evidence="1">Belongs to the DltD family.</text>
</comment>
<dbReference type="OrthoDB" id="1700484at2"/>
<dbReference type="InterPro" id="IPR006998">
    <property type="entry name" value="DltD"/>
</dbReference>
<dbReference type="RefSeq" id="WP_126809786.1">
    <property type="nucleotide sequence ID" value="NZ_NGKA01000019.1"/>
</dbReference>
<dbReference type="Proteomes" id="UP000287605">
    <property type="component" value="Unassembled WGS sequence"/>
</dbReference>
<evidence type="ECO:0000313" key="2">
    <source>
        <dbReference type="EMBL" id="RSU09701.1"/>
    </source>
</evidence>
<proteinExistence type="inferred from homology"/>
<comment type="pathway">
    <text evidence="1">Cell wall biogenesis; lipoteichoic acid biosynthesis.</text>
</comment>
<dbReference type="PANTHER" id="PTHR40039:SF1">
    <property type="entry name" value="PROTEIN DLTD"/>
    <property type="match status" value="1"/>
</dbReference>
<dbReference type="GO" id="GO:0070395">
    <property type="term" value="P:lipoteichoic acid biosynthetic process"/>
    <property type="evidence" value="ECO:0007669"/>
    <property type="project" value="UniProtKB-UniRule"/>
</dbReference>
<dbReference type="InterPro" id="IPR023896">
    <property type="entry name" value="LTA_DltD"/>
</dbReference>
<keyword evidence="3" id="KW-1185">Reference proteome</keyword>
<dbReference type="UniPathway" id="UPA00556"/>
<evidence type="ECO:0000313" key="3">
    <source>
        <dbReference type="Proteomes" id="UP000287605"/>
    </source>
</evidence>
<protein>
    <recommendedName>
        <fullName evidence="1">Protein DltD</fullName>
    </recommendedName>
</protein>
<name>A0A430ANL2_9ENTE</name>
<dbReference type="PIRSF" id="PIRSF021438">
    <property type="entry name" value="DltD"/>
    <property type="match status" value="1"/>
</dbReference>
<dbReference type="Pfam" id="PF04914">
    <property type="entry name" value="DltD"/>
    <property type="match status" value="1"/>
</dbReference>
<accession>A0A430ANL2</accession>
<comment type="caution">
    <text evidence="2">The sequence shown here is derived from an EMBL/GenBank/DDBJ whole genome shotgun (WGS) entry which is preliminary data.</text>
</comment>
<reference evidence="2 3" key="1">
    <citation type="submission" date="2017-05" db="EMBL/GenBank/DDBJ databases">
        <title>Vagococcus spp. assemblies.</title>
        <authorList>
            <person name="Gulvik C.A."/>
        </authorList>
    </citation>
    <scope>NUCLEOTIDE SEQUENCE [LARGE SCALE GENOMIC DNA]</scope>
    <source>
        <strain evidence="2 3">CCUG 51432</strain>
    </source>
</reference>
<dbReference type="EMBL" id="NGKA01000019">
    <property type="protein sequence ID" value="RSU09701.1"/>
    <property type="molecule type" value="Genomic_DNA"/>
</dbReference>
<dbReference type="NCBIfam" id="TIGR04092">
    <property type="entry name" value="LTA_DltD"/>
    <property type="match status" value="1"/>
</dbReference>
<keyword evidence="1" id="KW-0472">Membrane</keyword>
<dbReference type="GO" id="GO:0005886">
    <property type="term" value="C:plasma membrane"/>
    <property type="evidence" value="ECO:0007669"/>
    <property type="project" value="UniProtKB-UniRule"/>
</dbReference>
<sequence>MKKKITMALGPLVLAVLLLLALFFSPIDWLKAPSQKELKKSAPSMSINVIKGNTYKNSAAASSDYLPFLGSSELSRINAFHPTVMARKYHRGYEPFLLGAPGTQSLSHFFMLHSMKDELKGKQIVFIISPQWFVKNGVSDQMFSVYYSPLQTYQWLLSLEGKEIGEDEQFVAERLLSFSSITSDTRLSQMLGKIEEQQKLSKLELKNCRRQYNLLAHEDLIFSRIAIQHKESRIKKAINELPEDYSLGKLETLAYKIGEQKTTNNDFGIANNFYSQRIAPLKDKLENSQTSYDYLESPEFSDFQLVLNELAENNVDALFVIPPVNQRWSDYTGLSREMLDDFSEKITKQLHSQGFNQVADYTHLRGEDYFMEDTIHIGWRGWLLLDQDLQTFLKDKKEPKDKIKIDNHYFLSEEWQKERQF</sequence>
<gene>
    <name evidence="2" type="ORF">CBF29_11025</name>
</gene>
<evidence type="ECO:0000256" key="1">
    <source>
        <dbReference type="PIRNR" id="PIRNR021438"/>
    </source>
</evidence>